<name>A0A1Z2SG62_VIBGA</name>
<keyword evidence="1" id="KW-0812">Transmembrane</keyword>
<protein>
    <submittedName>
        <fullName evidence="2">Uncharacterized protein</fullName>
    </submittedName>
</protein>
<reference evidence="2 3" key="1">
    <citation type="submission" date="2016-12" db="EMBL/GenBank/DDBJ databases">
        <authorList>
            <person name="Song W.-J."/>
            <person name="Kurnit D.M."/>
        </authorList>
    </citation>
    <scope>NUCLEOTIDE SEQUENCE [LARGE SCALE GENOMIC DNA]</scope>
    <source>
        <strain evidence="2 3">ATCC 43942</strain>
    </source>
</reference>
<organism evidence="2 3">
    <name type="scientific">Vibrio gazogenes</name>
    <dbReference type="NCBI Taxonomy" id="687"/>
    <lineage>
        <taxon>Bacteria</taxon>
        <taxon>Pseudomonadati</taxon>
        <taxon>Pseudomonadota</taxon>
        <taxon>Gammaproteobacteria</taxon>
        <taxon>Vibrionales</taxon>
        <taxon>Vibrionaceae</taxon>
        <taxon>Vibrio</taxon>
    </lineage>
</organism>
<dbReference type="EMBL" id="CP018835">
    <property type="protein sequence ID" value="ASA56138.1"/>
    <property type="molecule type" value="Genomic_DNA"/>
</dbReference>
<keyword evidence="1" id="KW-0472">Membrane</keyword>
<accession>A0A1Z2SG62</accession>
<feature type="transmembrane region" description="Helical" evidence="1">
    <location>
        <begin position="12"/>
        <end position="32"/>
    </location>
</feature>
<dbReference type="AlphaFoldDB" id="A0A1Z2SG62"/>
<gene>
    <name evidence="2" type="ORF">BSQ33_10790</name>
</gene>
<evidence type="ECO:0000256" key="1">
    <source>
        <dbReference type="SAM" id="Phobius"/>
    </source>
</evidence>
<evidence type="ECO:0000313" key="2">
    <source>
        <dbReference type="EMBL" id="ASA56138.1"/>
    </source>
</evidence>
<dbReference type="KEGG" id="vga:BSQ33_10790"/>
<keyword evidence="1" id="KW-1133">Transmembrane helix</keyword>
<proteinExistence type="predicted"/>
<dbReference type="Proteomes" id="UP000196708">
    <property type="component" value="Chromosome 1"/>
</dbReference>
<evidence type="ECO:0000313" key="3">
    <source>
        <dbReference type="Proteomes" id="UP000196708"/>
    </source>
</evidence>
<sequence length="66" mass="7455">MIKPRIGAMSRLNAVITVFLIVADLIAIPSILKVERGIKIMRRLQIVTQQSPPDISHRGMSRIEVY</sequence>